<dbReference type="Pfam" id="PF08239">
    <property type="entry name" value="SH3_3"/>
    <property type="match status" value="7"/>
</dbReference>
<protein>
    <submittedName>
        <fullName evidence="2">Mannosyl-glycoprotein endo-beta-N-acetylglucosamidase</fullName>
    </submittedName>
</protein>
<dbReference type="EMBL" id="PISE01000027">
    <property type="protein sequence ID" value="PKG23200.1"/>
    <property type="molecule type" value="Genomic_DNA"/>
</dbReference>
<reference evidence="2 3" key="1">
    <citation type="journal article" date="2003" name="Int. J. Syst. Evol. Microbiol.">
        <title>Bacillus nealsonii sp. nov., isolated from a spacecraft-assembly facility, whose spores are gamma-radiation resistant.</title>
        <authorList>
            <person name="Venkateswaran K."/>
            <person name="Kempf M."/>
            <person name="Chen F."/>
            <person name="Satomi M."/>
            <person name="Nicholson W."/>
            <person name="Kern R."/>
        </authorList>
    </citation>
    <scope>NUCLEOTIDE SEQUENCE [LARGE SCALE GENOMIC DNA]</scope>
    <source>
        <strain evidence="2 3">FO-92</strain>
    </source>
</reference>
<evidence type="ECO:0000313" key="2">
    <source>
        <dbReference type="EMBL" id="PKG23200.1"/>
    </source>
</evidence>
<feature type="domain" description="SH3b" evidence="1">
    <location>
        <begin position="505"/>
        <end position="568"/>
    </location>
</feature>
<dbReference type="Proteomes" id="UP000233375">
    <property type="component" value="Unassembled WGS sequence"/>
</dbReference>
<organism evidence="2 3">
    <name type="scientific">Niallia nealsonii</name>
    <dbReference type="NCBI Taxonomy" id="115979"/>
    <lineage>
        <taxon>Bacteria</taxon>
        <taxon>Bacillati</taxon>
        <taxon>Bacillota</taxon>
        <taxon>Bacilli</taxon>
        <taxon>Bacillales</taxon>
        <taxon>Bacillaceae</taxon>
        <taxon>Niallia</taxon>
    </lineage>
</organism>
<feature type="domain" description="SH3b" evidence="1">
    <location>
        <begin position="624"/>
        <end position="700"/>
    </location>
</feature>
<evidence type="ECO:0000313" key="3">
    <source>
        <dbReference type="Proteomes" id="UP000233375"/>
    </source>
</evidence>
<dbReference type="OrthoDB" id="9816557at2"/>
<dbReference type="SMART" id="SM00047">
    <property type="entry name" value="LYZ2"/>
    <property type="match status" value="1"/>
</dbReference>
<feature type="domain" description="SH3b" evidence="1">
    <location>
        <begin position="341"/>
        <end position="409"/>
    </location>
</feature>
<dbReference type="PANTHER" id="PTHR34408:SF1">
    <property type="entry name" value="GLYCOSYL HYDROLASE FAMILY 19 DOMAIN-CONTAINING PROTEIN HI_1415"/>
    <property type="match status" value="1"/>
</dbReference>
<feature type="domain" description="SH3b" evidence="1">
    <location>
        <begin position="101"/>
        <end position="166"/>
    </location>
</feature>
<keyword evidence="3" id="KW-1185">Reference proteome</keyword>
<dbReference type="PANTHER" id="PTHR34408">
    <property type="entry name" value="FAMILY PROTEIN, PUTATIVE-RELATED"/>
    <property type="match status" value="1"/>
</dbReference>
<feature type="domain" description="SH3b" evidence="1">
    <location>
        <begin position="427"/>
        <end position="492"/>
    </location>
</feature>
<accession>A0A2N0Z103</accession>
<dbReference type="InterPro" id="IPR036028">
    <property type="entry name" value="SH3-like_dom_sf"/>
</dbReference>
<feature type="domain" description="SH3b" evidence="1">
    <location>
        <begin position="267"/>
        <end position="332"/>
    </location>
</feature>
<dbReference type="PROSITE" id="PS51781">
    <property type="entry name" value="SH3B"/>
    <property type="match status" value="8"/>
</dbReference>
<dbReference type="SMART" id="SM00287">
    <property type="entry name" value="SH3b"/>
    <property type="match status" value="8"/>
</dbReference>
<proteinExistence type="predicted"/>
<dbReference type="InterPro" id="IPR052354">
    <property type="entry name" value="Cell_Wall_Dynamics_Protein"/>
</dbReference>
<dbReference type="AlphaFoldDB" id="A0A2N0Z103"/>
<feature type="domain" description="SH3b" evidence="1">
    <location>
        <begin position="187"/>
        <end position="250"/>
    </location>
</feature>
<dbReference type="GO" id="GO:0004040">
    <property type="term" value="F:amidase activity"/>
    <property type="evidence" value="ECO:0007669"/>
    <property type="project" value="InterPro"/>
</dbReference>
<dbReference type="Pfam" id="PF01832">
    <property type="entry name" value="Glucosaminidase"/>
    <property type="match status" value="1"/>
</dbReference>
<evidence type="ECO:0000259" key="1">
    <source>
        <dbReference type="PROSITE" id="PS51781"/>
    </source>
</evidence>
<dbReference type="RefSeq" id="WP_101177640.1">
    <property type="nucleotide sequence ID" value="NZ_PISE01000027.1"/>
</dbReference>
<dbReference type="InterPro" id="IPR003646">
    <property type="entry name" value="SH3-like_bac-type"/>
</dbReference>
<dbReference type="Gene3D" id="1.10.530.10">
    <property type="match status" value="1"/>
</dbReference>
<dbReference type="SUPFAM" id="SSF50044">
    <property type="entry name" value="SH3-domain"/>
    <property type="match status" value="1"/>
</dbReference>
<name>A0A2N0Z103_9BACI</name>
<dbReference type="InterPro" id="IPR002901">
    <property type="entry name" value="MGlyc_endo_b_GlcNAc-like_dom"/>
</dbReference>
<dbReference type="Gene3D" id="2.30.30.40">
    <property type="entry name" value="SH3 Domains"/>
    <property type="match status" value="7"/>
</dbReference>
<feature type="domain" description="SH3b" evidence="1">
    <location>
        <begin position="29"/>
        <end position="94"/>
    </location>
</feature>
<gene>
    <name evidence="2" type="ORF">CWS01_13020</name>
</gene>
<comment type="caution">
    <text evidence="2">The sequence shown here is derived from an EMBL/GenBank/DDBJ whole genome shotgun (WGS) entry which is preliminary data.</text>
</comment>
<sequence>MRKILAPGVIIASLTAPGLIHHHVHAESLKVAYVNIEQNSTLNVRKTPSTSAAIVVTLKKGAEVTVLSVENGWTKISANGKTGYVSSAYLTAKQQSATTTTTTKFVSVDAESSLNVRSQAFTTAKVVTTVKNNTKVEVYSESNGWSKVKVNGKTGYVAAKYLKNTVNENTTKSTAQVSKTPAETKVAKYVNVSSGSNLNMRIKPNANSSVIVKLARGVQVTVYSEANGWSKIKVYGKEGYVNSSYLSASKIATTSSSHNVEASVAKSKTMYVAVAEKSALNMRNSASTKGSVIKTLSRGMKVEVLSEANGWSKVNVSSKTGYVSSSYLTAANPIASVEKDTDSNTVMYVNVTKGSELNLRKSASTTGSVITKLARGTKVEVYSQNNGWSKIKANGKTGFVNSKYITKTKISADNSNDSSSESSSESSVTKYVNVSEGSSLNMRQSPTASGAVVKKLGRNTKVTVLSESNGWSKIKSGTQTGYASSGYLSASAVGSVVENDADKVPKYVNVKTGSTLNMRKLPSASAEIIAKLAAGTKVEVSSESNGWSKISANGKTGYVSSDYLTTEKETDTGTDNSEVTTVYQNYSFTVNKMTDIQMSVNPQTDKQYSTYIREDALKLNSSDATKATVVGGSWRLRGGAGTNYWAVTNVNGGTVLTILEKVKGTDGYNWYKVKNTQTWGNASKEDTSYYINPQNFVSDKVTSLQFIKLSETANIKDQEVNEKILIGKGILAGKASSFVTAAKSYGVNEVYLISHALLETGNGKSSLANGVTYNGRVVYNMYGIGAYDGSAVASGAKYAYNAGWFTPEAAIIGGAKFIAQGYINAGQDTLYKMRWNPEAAVNKGVATHQYASDIGWATKQVNQIYNLYSLLDSYTMKKEIPVYKQ</sequence>